<protein>
    <recommendedName>
        <fullName evidence="3">Lipoprotein</fullName>
    </recommendedName>
</protein>
<organism evidence="1 2">
    <name type="scientific">Microseira wollei NIES-4236</name>
    <dbReference type="NCBI Taxonomy" id="2530354"/>
    <lineage>
        <taxon>Bacteria</taxon>
        <taxon>Bacillati</taxon>
        <taxon>Cyanobacteriota</taxon>
        <taxon>Cyanophyceae</taxon>
        <taxon>Oscillatoriophycideae</taxon>
        <taxon>Aerosakkonematales</taxon>
        <taxon>Aerosakkonemataceae</taxon>
        <taxon>Microseira</taxon>
    </lineage>
</organism>
<sequence>MCKNIVTVTVAISFLVVSCTSTRVSQCNKLTEAINKADRATQSAKTGLPADLIGAADGLDQIVQELKTVEVKDEKLRGLRGSFVLMYGDLGQLFRNTAIAISKQDRQGIKSYLESLQDAHKQDRVLVQEINSYCAGK</sequence>
<evidence type="ECO:0000313" key="2">
    <source>
        <dbReference type="Proteomes" id="UP001050975"/>
    </source>
</evidence>
<dbReference type="AlphaFoldDB" id="A0AAV3X5A1"/>
<name>A0AAV3X5A1_9CYAN</name>
<accession>A0AAV3X5A1</accession>
<dbReference type="RefSeq" id="WP_226578473.1">
    <property type="nucleotide sequence ID" value="NZ_BLAY01000025.1"/>
</dbReference>
<dbReference type="EMBL" id="BLAY01000025">
    <property type="protein sequence ID" value="GET37278.1"/>
    <property type="molecule type" value="Genomic_DNA"/>
</dbReference>
<dbReference type="Proteomes" id="UP001050975">
    <property type="component" value="Unassembled WGS sequence"/>
</dbReference>
<proteinExistence type="predicted"/>
<comment type="caution">
    <text evidence="1">The sequence shown here is derived from an EMBL/GenBank/DDBJ whole genome shotgun (WGS) entry which is preliminary data.</text>
</comment>
<reference evidence="1" key="1">
    <citation type="submission" date="2019-10" db="EMBL/GenBank/DDBJ databases">
        <title>Draft genome sequece of Microseira wollei NIES-4236.</title>
        <authorList>
            <person name="Yamaguchi H."/>
            <person name="Suzuki S."/>
            <person name="Kawachi M."/>
        </authorList>
    </citation>
    <scope>NUCLEOTIDE SEQUENCE</scope>
    <source>
        <strain evidence="1">NIES-4236</strain>
    </source>
</reference>
<evidence type="ECO:0008006" key="3">
    <source>
        <dbReference type="Google" id="ProtNLM"/>
    </source>
</evidence>
<gene>
    <name evidence="1" type="ORF">MiSe_20310</name>
</gene>
<keyword evidence="2" id="KW-1185">Reference proteome</keyword>
<evidence type="ECO:0000313" key="1">
    <source>
        <dbReference type="EMBL" id="GET37278.1"/>
    </source>
</evidence>
<dbReference type="PROSITE" id="PS51257">
    <property type="entry name" value="PROKAR_LIPOPROTEIN"/>
    <property type="match status" value="1"/>
</dbReference>